<gene>
    <name evidence="1" type="ORF">QO015_003069</name>
</gene>
<dbReference type="RefSeq" id="WP_266283224.1">
    <property type="nucleotide sequence ID" value="NZ_JAPKNF010000002.1"/>
</dbReference>
<evidence type="ECO:0000313" key="2">
    <source>
        <dbReference type="Proteomes" id="UP001223743"/>
    </source>
</evidence>
<proteinExistence type="predicted"/>
<dbReference type="EMBL" id="JAUSWJ010000001">
    <property type="protein sequence ID" value="MDQ0517456.1"/>
    <property type="molecule type" value="Genomic_DNA"/>
</dbReference>
<reference evidence="1 2" key="1">
    <citation type="submission" date="2023-07" db="EMBL/GenBank/DDBJ databases">
        <title>Genomic Encyclopedia of Type Strains, Phase IV (KMG-IV): sequencing the most valuable type-strain genomes for metagenomic binning, comparative biology and taxonomic classification.</title>
        <authorList>
            <person name="Goeker M."/>
        </authorList>
    </citation>
    <scope>NUCLEOTIDE SEQUENCE [LARGE SCALE GENOMIC DNA]</scope>
    <source>
        <strain evidence="1 2">B1-1</strain>
    </source>
</reference>
<comment type="caution">
    <text evidence="1">The sequence shown here is derived from an EMBL/GenBank/DDBJ whole genome shotgun (WGS) entry which is preliminary data.</text>
</comment>
<keyword evidence="2" id="KW-1185">Reference proteome</keyword>
<evidence type="ECO:0000313" key="1">
    <source>
        <dbReference type="EMBL" id="MDQ0517456.1"/>
    </source>
</evidence>
<protein>
    <submittedName>
        <fullName evidence="1">Uncharacterized protein</fullName>
    </submittedName>
</protein>
<name>A0ABU0M935_9HYPH</name>
<accession>A0ABU0M935</accession>
<organism evidence="1 2">
    <name type="scientific">Kaistia geumhonensis</name>
    <dbReference type="NCBI Taxonomy" id="410839"/>
    <lineage>
        <taxon>Bacteria</taxon>
        <taxon>Pseudomonadati</taxon>
        <taxon>Pseudomonadota</taxon>
        <taxon>Alphaproteobacteria</taxon>
        <taxon>Hyphomicrobiales</taxon>
        <taxon>Kaistiaceae</taxon>
        <taxon>Kaistia</taxon>
    </lineage>
</organism>
<sequence>MPRLRLAPEGIGLHLWLVPERGAARAVDIDDLDISEELADRIEAWGDAFDAVVDEVEPSATAFPTPEAEVLWRAEGQLIAAALKDELGEDFEIETRF</sequence>
<dbReference type="Proteomes" id="UP001223743">
    <property type="component" value="Unassembled WGS sequence"/>
</dbReference>